<dbReference type="InterPro" id="IPR033738">
    <property type="entry name" value="AsnB_N"/>
</dbReference>
<dbReference type="RefSeq" id="WP_280317816.1">
    <property type="nucleotide sequence ID" value="NZ_CP118605.1"/>
</dbReference>
<dbReference type="Gene3D" id="3.40.50.620">
    <property type="entry name" value="HUPs"/>
    <property type="match status" value="1"/>
</dbReference>
<dbReference type="InterPro" id="IPR029055">
    <property type="entry name" value="Ntn_hydrolases_N"/>
</dbReference>
<dbReference type="PIRSF" id="PIRSF001589">
    <property type="entry name" value="Asn_synthetase_glu-h"/>
    <property type="match status" value="1"/>
</dbReference>
<dbReference type="Proteomes" id="UP001236500">
    <property type="component" value="Chromosome"/>
</dbReference>
<dbReference type="CDD" id="cd01991">
    <property type="entry name" value="Asn_synthase_B_C"/>
    <property type="match status" value="1"/>
</dbReference>
<dbReference type="InterPro" id="IPR050795">
    <property type="entry name" value="Asn_Synthetase"/>
</dbReference>
<dbReference type="InterPro" id="IPR001962">
    <property type="entry name" value="Asn_synthase"/>
</dbReference>
<keyword evidence="8" id="KW-0315">Glutamine amidotransferase</keyword>
<protein>
    <recommendedName>
        <fullName evidence="2">asparagine synthase (glutamine-hydrolyzing)</fullName>
        <ecNumber evidence="2">6.3.5.4</ecNumber>
    </recommendedName>
</protein>
<evidence type="ECO:0000313" key="13">
    <source>
        <dbReference type="Proteomes" id="UP001236500"/>
    </source>
</evidence>
<evidence type="ECO:0000256" key="7">
    <source>
        <dbReference type="ARBA" id="ARBA00022888"/>
    </source>
</evidence>
<keyword evidence="4" id="KW-0028">Amino-acid biosynthesis</keyword>
<evidence type="ECO:0000256" key="6">
    <source>
        <dbReference type="ARBA" id="ARBA00022840"/>
    </source>
</evidence>
<keyword evidence="13" id="KW-1185">Reference proteome</keyword>
<keyword evidence="7" id="KW-0061">Asparagine biosynthesis</keyword>
<gene>
    <name evidence="12" type="ORF">PVT68_10510</name>
</gene>
<evidence type="ECO:0000259" key="11">
    <source>
        <dbReference type="PROSITE" id="PS51278"/>
    </source>
</evidence>
<dbReference type="PROSITE" id="PS51278">
    <property type="entry name" value="GATASE_TYPE_2"/>
    <property type="match status" value="1"/>
</dbReference>
<dbReference type="Gene3D" id="3.60.20.10">
    <property type="entry name" value="Glutamine Phosphoribosylpyrophosphate, subunit 1, domain 1"/>
    <property type="match status" value="1"/>
</dbReference>
<evidence type="ECO:0000256" key="2">
    <source>
        <dbReference type="ARBA" id="ARBA00012737"/>
    </source>
</evidence>
<evidence type="ECO:0000256" key="5">
    <source>
        <dbReference type="ARBA" id="ARBA00022741"/>
    </source>
</evidence>
<evidence type="ECO:0000256" key="4">
    <source>
        <dbReference type="ARBA" id="ARBA00022605"/>
    </source>
</evidence>
<dbReference type="PANTHER" id="PTHR11772:SF2">
    <property type="entry name" value="ASPARAGINE SYNTHETASE [GLUTAMINE-HYDROLYZING]"/>
    <property type="match status" value="1"/>
</dbReference>
<reference evidence="12 13" key="1">
    <citation type="submission" date="2023-02" db="EMBL/GenBank/DDBJ databases">
        <title>Description and genomic characterization of Microbulbifer bruguierae sp. nov., isolated from the sediment of mangrove plant Bruguiera sexangula.</title>
        <authorList>
            <person name="Long M."/>
        </authorList>
    </citation>
    <scope>NUCLEOTIDE SEQUENCE [LARGE SCALE GENOMIC DNA]</scope>
    <source>
        <strain evidence="12 13">H12</strain>
    </source>
</reference>
<comment type="similarity">
    <text evidence="1">Belongs to the asparagine synthetase family.</text>
</comment>
<dbReference type="PANTHER" id="PTHR11772">
    <property type="entry name" value="ASPARAGINE SYNTHETASE"/>
    <property type="match status" value="1"/>
</dbReference>
<dbReference type="SUPFAM" id="SSF52402">
    <property type="entry name" value="Adenine nucleotide alpha hydrolases-like"/>
    <property type="match status" value="1"/>
</dbReference>
<dbReference type="InterPro" id="IPR006426">
    <property type="entry name" value="Asn_synth_AEB"/>
</dbReference>
<keyword evidence="5" id="KW-0547">Nucleotide-binding</keyword>
<sequence>MCGLVLLHGPRAAERLPACLQRIAHRGPDAQYHWHSGALSLGFARLAINDKSPAGQQPYRSGSYVAAINGEIYNAAELRERYQLKLASSNDCHVVPAMLDKLGVAALENLDGFFAGVVVDERAQRLLVLRDAMGKKPLFWGRSGSERFITSELKALDRVDDFTALPSGVSEINLENGHCTNLSAMEPECEAKTNLPSPQSPASNSKASALRTLLALAVEKRLPAAGEPVGVFLSGGLDSSAIAALVHHRRPDARYYCLSAPGAADHDHARLLVDHLKLTNVRYLTLPTGNALSQLIHQLVYVAESYNPSVISNGLCTYLLAEAAREDGLKVVLSGEGADELFGGYHHYRNTDPWRETREQLLANLRSTELRRIDLTGMAHAIETRCPFLDRDLYNWALALDYDDLYRRSEDSRNNKIVLREAVKELLPEQIVLRRKTSCDVGSGMRALVVRHLRRNGCTEREALRLIWRHHFLASFDGRNFETHPYFSAYPVFDELIDRRGVDHK</sequence>
<evidence type="ECO:0000256" key="8">
    <source>
        <dbReference type="ARBA" id="ARBA00022962"/>
    </source>
</evidence>
<evidence type="ECO:0000256" key="3">
    <source>
        <dbReference type="ARBA" id="ARBA00022598"/>
    </source>
</evidence>
<dbReference type="InterPro" id="IPR017932">
    <property type="entry name" value="GATase_2_dom"/>
</dbReference>
<proteinExistence type="inferred from homology"/>
<dbReference type="InterPro" id="IPR014729">
    <property type="entry name" value="Rossmann-like_a/b/a_fold"/>
</dbReference>
<dbReference type="Pfam" id="PF00733">
    <property type="entry name" value="Asn_synthase"/>
    <property type="match status" value="2"/>
</dbReference>
<organism evidence="12 13">
    <name type="scientific">Microbulbifer bruguierae</name>
    <dbReference type="NCBI Taxonomy" id="3029061"/>
    <lineage>
        <taxon>Bacteria</taxon>
        <taxon>Pseudomonadati</taxon>
        <taxon>Pseudomonadota</taxon>
        <taxon>Gammaproteobacteria</taxon>
        <taxon>Cellvibrionales</taxon>
        <taxon>Microbulbiferaceae</taxon>
        <taxon>Microbulbifer</taxon>
    </lineage>
</organism>
<dbReference type="Pfam" id="PF13522">
    <property type="entry name" value="GATase_6"/>
    <property type="match status" value="1"/>
</dbReference>
<feature type="domain" description="Glutamine amidotransferase type-2" evidence="11">
    <location>
        <begin position="2"/>
        <end position="185"/>
    </location>
</feature>
<dbReference type="SUPFAM" id="SSF56235">
    <property type="entry name" value="N-terminal nucleophile aminohydrolases (Ntn hydrolases)"/>
    <property type="match status" value="1"/>
</dbReference>
<keyword evidence="6" id="KW-0067">ATP-binding</keyword>
<comment type="catalytic activity">
    <reaction evidence="10">
        <text>L-aspartate + L-glutamine + ATP + H2O = L-asparagine + L-glutamate + AMP + diphosphate + H(+)</text>
        <dbReference type="Rhea" id="RHEA:12228"/>
        <dbReference type="ChEBI" id="CHEBI:15377"/>
        <dbReference type="ChEBI" id="CHEBI:15378"/>
        <dbReference type="ChEBI" id="CHEBI:29985"/>
        <dbReference type="ChEBI" id="CHEBI:29991"/>
        <dbReference type="ChEBI" id="CHEBI:30616"/>
        <dbReference type="ChEBI" id="CHEBI:33019"/>
        <dbReference type="ChEBI" id="CHEBI:58048"/>
        <dbReference type="ChEBI" id="CHEBI:58359"/>
        <dbReference type="ChEBI" id="CHEBI:456215"/>
        <dbReference type="EC" id="6.3.5.4"/>
    </reaction>
</comment>
<evidence type="ECO:0000256" key="9">
    <source>
        <dbReference type="ARBA" id="ARBA00029440"/>
    </source>
</evidence>
<evidence type="ECO:0000256" key="1">
    <source>
        <dbReference type="ARBA" id="ARBA00005752"/>
    </source>
</evidence>
<name>A0ABY8N8J0_9GAMM</name>
<accession>A0ABY8N8J0</accession>
<keyword evidence="3" id="KW-0436">Ligase</keyword>
<dbReference type="EC" id="6.3.5.4" evidence="2"/>
<comment type="pathway">
    <text evidence="9">Amino-acid biosynthesis.</text>
</comment>
<dbReference type="CDD" id="cd00712">
    <property type="entry name" value="AsnB"/>
    <property type="match status" value="1"/>
</dbReference>
<evidence type="ECO:0000313" key="12">
    <source>
        <dbReference type="EMBL" id="WGL15206.1"/>
    </source>
</evidence>
<evidence type="ECO:0000256" key="10">
    <source>
        <dbReference type="ARBA" id="ARBA00048741"/>
    </source>
</evidence>
<dbReference type="EMBL" id="CP118605">
    <property type="protein sequence ID" value="WGL15206.1"/>
    <property type="molecule type" value="Genomic_DNA"/>
</dbReference>